<dbReference type="RefSeq" id="WP_089838556.1">
    <property type="nucleotide sequence ID" value="NZ_FOZL01000001.1"/>
</dbReference>
<proteinExistence type="predicted"/>
<protein>
    <submittedName>
        <fullName evidence="2">Tat (Twin-arginine translocation) pathway signal sequence</fullName>
    </submittedName>
</protein>
<name>A0A1I6M450_9BACT</name>
<feature type="signal peptide" evidence="1">
    <location>
        <begin position="1"/>
        <end position="32"/>
    </location>
</feature>
<dbReference type="GO" id="GO:0005829">
    <property type="term" value="C:cytosol"/>
    <property type="evidence" value="ECO:0007669"/>
    <property type="project" value="TreeGrafter"/>
</dbReference>
<keyword evidence="3" id="KW-1185">Reference proteome</keyword>
<dbReference type="PANTHER" id="PTHR11803">
    <property type="entry name" value="2-IMINOBUTANOATE/2-IMINOPROPANOATE DEAMINASE RIDA"/>
    <property type="match status" value="1"/>
</dbReference>
<dbReference type="InterPro" id="IPR035959">
    <property type="entry name" value="RutC-like_sf"/>
</dbReference>
<evidence type="ECO:0000256" key="1">
    <source>
        <dbReference type="SAM" id="SignalP"/>
    </source>
</evidence>
<reference evidence="2 3" key="1">
    <citation type="submission" date="2016-10" db="EMBL/GenBank/DDBJ databases">
        <authorList>
            <person name="de Groot N.N."/>
        </authorList>
    </citation>
    <scope>NUCLEOTIDE SEQUENCE [LARGE SCALE GENOMIC DNA]</scope>
    <source>
        <strain evidence="2 3">DSM 21001</strain>
    </source>
</reference>
<feature type="chain" id="PRO_5011785630" evidence="1">
    <location>
        <begin position="33"/>
        <end position="174"/>
    </location>
</feature>
<dbReference type="Proteomes" id="UP000199024">
    <property type="component" value="Unassembled WGS sequence"/>
</dbReference>
<dbReference type="EMBL" id="FOZL01000001">
    <property type="protein sequence ID" value="SFS10449.1"/>
    <property type="molecule type" value="Genomic_DNA"/>
</dbReference>
<accession>A0A1I6M450</accession>
<dbReference type="InterPro" id="IPR006175">
    <property type="entry name" value="YjgF/YER057c/UK114"/>
</dbReference>
<dbReference type="PANTHER" id="PTHR11803:SF39">
    <property type="entry name" value="2-IMINOBUTANOATE_2-IMINOPROPANOATE DEAMINASE"/>
    <property type="match status" value="1"/>
</dbReference>
<dbReference type="Gene3D" id="3.30.1330.40">
    <property type="entry name" value="RutC-like"/>
    <property type="match status" value="1"/>
</dbReference>
<dbReference type="GO" id="GO:0019239">
    <property type="term" value="F:deaminase activity"/>
    <property type="evidence" value="ECO:0007669"/>
    <property type="project" value="TreeGrafter"/>
</dbReference>
<dbReference type="OrthoDB" id="8684161at2"/>
<evidence type="ECO:0000313" key="3">
    <source>
        <dbReference type="Proteomes" id="UP000199024"/>
    </source>
</evidence>
<sequence>MSTQSRRGLLKNAAAAAAAVAGASVLTPEAQAQSSAQTGVSWQKKAIKHVDIPNAASTLAPGVAPIAGAPLFNSIITYGGLVFIAGTGAHFKGTIEEHTKHVLDEIELQLKAAGSSMEKVLKVNVYLSDLANYAKMNAAYAGRFGGVPPVRTTIAVVGGVPGDSLVEIDCIAAL</sequence>
<gene>
    <name evidence="2" type="ORF">SAMN05421771_1795</name>
</gene>
<dbReference type="Pfam" id="PF01042">
    <property type="entry name" value="Ribonuc_L-PSP"/>
    <property type="match status" value="1"/>
</dbReference>
<dbReference type="NCBIfam" id="TIGR01409">
    <property type="entry name" value="TAT_signal_seq"/>
    <property type="match status" value="1"/>
</dbReference>
<organism evidence="2 3">
    <name type="scientific">Granulicella pectinivorans</name>
    <dbReference type="NCBI Taxonomy" id="474950"/>
    <lineage>
        <taxon>Bacteria</taxon>
        <taxon>Pseudomonadati</taxon>
        <taxon>Acidobacteriota</taxon>
        <taxon>Terriglobia</taxon>
        <taxon>Terriglobales</taxon>
        <taxon>Acidobacteriaceae</taxon>
        <taxon>Granulicella</taxon>
    </lineage>
</organism>
<dbReference type="SUPFAM" id="SSF55298">
    <property type="entry name" value="YjgF-like"/>
    <property type="match status" value="1"/>
</dbReference>
<dbReference type="CDD" id="cd00448">
    <property type="entry name" value="YjgF_YER057c_UK114_family"/>
    <property type="match status" value="1"/>
</dbReference>
<dbReference type="PROSITE" id="PS51318">
    <property type="entry name" value="TAT"/>
    <property type="match status" value="1"/>
</dbReference>
<keyword evidence="1" id="KW-0732">Signal</keyword>
<dbReference type="InterPro" id="IPR019546">
    <property type="entry name" value="TAT_signal_bac_arc"/>
</dbReference>
<dbReference type="STRING" id="474950.SAMN05421771_1795"/>
<evidence type="ECO:0000313" key="2">
    <source>
        <dbReference type="EMBL" id="SFS10449.1"/>
    </source>
</evidence>
<dbReference type="InterPro" id="IPR006311">
    <property type="entry name" value="TAT_signal"/>
</dbReference>
<dbReference type="AlphaFoldDB" id="A0A1I6M450"/>